<organism evidence="1 2">
    <name type="scientific">Nonomuraea helvata</name>
    <dbReference type="NCBI Taxonomy" id="37484"/>
    <lineage>
        <taxon>Bacteria</taxon>
        <taxon>Bacillati</taxon>
        <taxon>Actinomycetota</taxon>
        <taxon>Actinomycetes</taxon>
        <taxon>Streptosporangiales</taxon>
        <taxon>Streptosporangiaceae</taxon>
        <taxon>Nonomuraea</taxon>
    </lineage>
</organism>
<protein>
    <submittedName>
        <fullName evidence="1">Uncharacterized protein</fullName>
    </submittedName>
</protein>
<dbReference type="RefSeq" id="WP_344996152.1">
    <property type="nucleotide sequence ID" value="NZ_BAAAXV010000009.1"/>
</dbReference>
<evidence type="ECO:0000313" key="1">
    <source>
        <dbReference type="EMBL" id="MFB9622678.1"/>
    </source>
</evidence>
<dbReference type="EMBL" id="JBHMBW010000003">
    <property type="protein sequence ID" value="MFB9622678.1"/>
    <property type="molecule type" value="Genomic_DNA"/>
</dbReference>
<gene>
    <name evidence="1" type="ORF">ACFFSA_06240</name>
</gene>
<reference evidence="1 2" key="1">
    <citation type="submission" date="2024-09" db="EMBL/GenBank/DDBJ databases">
        <authorList>
            <person name="Sun Q."/>
            <person name="Mori K."/>
        </authorList>
    </citation>
    <scope>NUCLEOTIDE SEQUENCE [LARGE SCALE GENOMIC DNA]</scope>
    <source>
        <strain evidence="1 2">JCM 3143</strain>
    </source>
</reference>
<dbReference type="Proteomes" id="UP001589532">
    <property type="component" value="Unassembled WGS sequence"/>
</dbReference>
<proteinExistence type="predicted"/>
<evidence type="ECO:0000313" key="2">
    <source>
        <dbReference type="Proteomes" id="UP001589532"/>
    </source>
</evidence>
<name>A0ABV5RTQ4_9ACTN</name>
<accession>A0ABV5RTQ4</accession>
<keyword evidence="2" id="KW-1185">Reference proteome</keyword>
<comment type="caution">
    <text evidence="1">The sequence shown here is derived from an EMBL/GenBank/DDBJ whole genome shotgun (WGS) entry which is preliminary data.</text>
</comment>
<sequence length="53" mass="5950">MGRVDRKLDCRTYSGVTVCGTLKLSEAERECVRDSTAKGLTFRRAEVECYAFA</sequence>